<name>A0A4V3I8G5_9MICO</name>
<dbReference type="NCBIfam" id="NF002879">
    <property type="entry name" value="PRK03333.1"/>
    <property type="match status" value="1"/>
</dbReference>
<reference evidence="6 8" key="2">
    <citation type="submission" date="2019-03" db="EMBL/GenBank/DDBJ databases">
        <title>Genomics of glacier-inhabiting Cryobacterium strains.</title>
        <authorList>
            <person name="Liu Q."/>
            <person name="Xin Y.-H."/>
        </authorList>
    </citation>
    <scope>NUCLEOTIDE SEQUENCE [LARGE SCALE GENOMIC DNA]</scope>
    <source>
        <strain evidence="6 8">Hh8</strain>
    </source>
</reference>
<dbReference type="Proteomes" id="UP000298252">
    <property type="component" value="Unassembled WGS sequence"/>
</dbReference>
<dbReference type="Gene3D" id="3.40.50.300">
    <property type="entry name" value="P-loop containing nucleotide triphosphate hydrolases"/>
    <property type="match status" value="1"/>
</dbReference>
<evidence type="ECO:0000256" key="3">
    <source>
        <dbReference type="HAMAP-Rule" id="MF_00376"/>
    </source>
</evidence>
<accession>A0A4V3I8G5</accession>
<dbReference type="RefSeq" id="WP_092340091.1">
    <property type="nucleotide sequence ID" value="NZ_FNIB01000004.1"/>
</dbReference>
<keyword evidence="1 3" id="KW-0547">Nucleotide-binding</keyword>
<sequence length="221" mass="23106">MYLIGLTGGIASGKSTVAQRLSELGAVGIDADRLAREVVERGTPALAAIAEEFGSDLLLPDGSLNRRALGAIIFTDPVRRERLNAITHPAVRQLTRDRVAEAAAADPHAIVVYDVPLLAEAKAGGLVTFDVIVVVHADAATRIQRMVDLRGLTREDATHRISAQASDAERLALADVVIDNTGGLDATLIQVDALWEGVLTAEADKSAASAGIRSQGSSAQS</sequence>
<comment type="pathway">
    <text evidence="3">Cofactor biosynthesis; coenzyme A biosynthesis; CoA from (R)-pantothenate: step 5/5.</text>
</comment>
<organism evidence="5 7">
    <name type="scientific">Cryobacterium flavum</name>
    <dbReference type="NCBI Taxonomy" id="1424659"/>
    <lineage>
        <taxon>Bacteria</taxon>
        <taxon>Bacillati</taxon>
        <taxon>Actinomycetota</taxon>
        <taxon>Actinomycetes</taxon>
        <taxon>Micrococcales</taxon>
        <taxon>Microbacteriaceae</taxon>
        <taxon>Cryobacterium</taxon>
    </lineage>
</organism>
<evidence type="ECO:0000313" key="5">
    <source>
        <dbReference type="EMBL" id="SDN23427.1"/>
    </source>
</evidence>
<dbReference type="STRING" id="1424659.SAMN05216368_104248"/>
<evidence type="ECO:0000256" key="1">
    <source>
        <dbReference type="ARBA" id="ARBA00022741"/>
    </source>
</evidence>
<feature type="binding site" evidence="3">
    <location>
        <begin position="11"/>
        <end position="16"/>
    </location>
    <ligand>
        <name>ATP</name>
        <dbReference type="ChEBI" id="CHEBI:30616"/>
    </ligand>
</feature>
<dbReference type="SUPFAM" id="SSF52540">
    <property type="entry name" value="P-loop containing nucleoside triphosphate hydrolases"/>
    <property type="match status" value="1"/>
</dbReference>
<dbReference type="GO" id="GO:0004140">
    <property type="term" value="F:dephospho-CoA kinase activity"/>
    <property type="evidence" value="ECO:0007669"/>
    <property type="project" value="UniProtKB-UniRule"/>
</dbReference>
<comment type="subcellular location">
    <subcellularLocation>
        <location evidence="3">Cytoplasm</location>
    </subcellularLocation>
</comment>
<dbReference type="PANTHER" id="PTHR10695:SF46">
    <property type="entry name" value="BIFUNCTIONAL COENZYME A SYNTHASE-RELATED"/>
    <property type="match status" value="1"/>
</dbReference>
<dbReference type="Proteomes" id="UP000199639">
    <property type="component" value="Unassembled WGS sequence"/>
</dbReference>
<comment type="function">
    <text evidence="3">Catalyzes the phosphorylation of the 3'-hydroxyl group of dephosphocoenzyme A to form coenzyme A.</text>
</comment>
<dbReference type="NCBIfam" id="TIGR00152">
    <property type="entry name" value="dephospho-CoA kinase"/>
    <property type="match status" value="1"/>
</dbReference>
<dbReference type="GO" id="GO:0005524">
    <property type="term" value="F:ATP binding"/>
    <property type="evidence" value="ECO:0007669"/>
    <property type="project" value="UniProtKB-UniRule"/>
</dbReference>
<dbReference type="EMBL" id="SOFD01000035">
    <property type="protein sequence ID" value="TFB74614.1"/>
    <property type="molecule type" value="Genomic_DNA"/>
</dbReference>
<keyword evidence="2 3" id="KW-0067">ATP-binding</keyword>
<dbReference type="AlphaFoldDB" id="A0A4V3I8G5"/>
<dbReference type="PROSITE" id="PS51219">
    <property type="entry name" value="DPCK"/>
    <property type="match status" value="1"/>
</dbReference>
<keyword evidence="3" id="KW-0173">Coenzyme A biosynthesis</keyword>
<dbReference type="GO" id="GO:0005737">
    <property type="term" value="C:cytoplasm"/>
    <property type="evidence" value="ECO:0007669"/>
    <property type="project" value="UniProtKB-SubCell"/>
</dbReference>
<dbReference type="PANTHER" id="PTHR10695">
    <property type="entry name" value="DEPHOSPHO-COA KINASE-RELATED"/>
    <property type="match status" value="1"/>
</dbReference>
<gene>
    <name evidence="3" type="primary">coaE</name>
    <name evidence="6" type="ORF">E3O21_14735</name>
    <name evidence="5" type="ORF">SAMN05216368_104248</name>
</gene>
<proteinExistence type="inferred from homology"/>
<comment type="catalytic activity">
    <reaction evidence="3">
        <text>3'-dephospho-CoA + ATP = ADP + CoA + H(+)</text>
        <dbReference type="Rhea" id="RHEA:18245"/>
        <dbReference type="ChEBI" id="CHEBI:15378"/>
        <dbReference type="ChEBI" id="CHEBI:30616"/>
        <dbReference type="ChEBI" id="CHEBI:57287"/>
        <dbReference type="ChEBI" id="CHEBI:57328"/>
        <dbReference type="ChEBI" id="CHEBI:456216"/>
        <dbReference type="EC" id="2.7.1.24"/>
    </reaction>
</comment>
<evidence type="ECO:0000313" key="7">
    <source>
        <dbReference type="Proteomes" id="UP000199639"/>
    </source>
</evidence>
<evidence type="ECO:0000313" key="6">
    <source>
        <dbReference type="EMBL" id="TFB74614.1"/>
    </source>
</evidence>
<dbReference type="InterPro" id="IPR027417">
    <property type="entry name" value="P-loop_NTPase"/>
</dbReference>
<evidence type="ECO:0000256" key="2">
    <source>
        <dbReference type="ARBA" id="ARBA00022840"/>
    </source>
</evidence>
<keyword evidence="3 6" id="KW-0808">Transferase</keyword>
<keyword evidence="3" id="KW-0963">Cytoplasm</keyword>
<reference evidence="5 7" key="1">
    <citation type="submission" date="2016-10" db="EMBL/GenBank/DDBJ databases">
        <authorList>
            <person name="Varghese N."/>
            <person name="Submissions S."/>
        </authorList>
    </citation>
    <scope>NUCLEOTIDE SEQUENCE [LARGE SCALE GENOMIC DNA]</scope>
    <source>
        <strain evidence="5 7">CGMCC 1.11215</strain>
    </source>
</reference>
<dbReference type="UniPathway" id="UPA00241">
    <property type="reaction ID" value="UER00356"/>
</dbReference>
<protein>
    <recommendedName>
        <fullName evidence="3 4">Dephospho-CoA kinase</fullName>
        <ecNumber evidence="3 4">2.7.1.24</ecNumber>
    </recommendedName>
    <alternativeName>
        <fullName evidence="3">Dephosphocoenzyme A kinase</fullName>
    </alternativeName>
</protein>
<evidence type="ECO:0000256" key="4">
    <source>
        <dbReference type="NCBIfam" id="TIGR00152"/>
    </source>
</evidence>
<keyword evidence="3 5" id="KW-0418">Kinase</keyword>
<comment type="similarity">
    <text evidence="3">Belongs to the CoaE family.</text>
</comment>
<dbReference type="Pfam" id="PF01121">
    <property type="entry name" value="CoaE"/>
    <property type="match status" value="1"/>
</dbReference>
<dbReference type="InterPro" id="IPR001977">
    <property type="entry name" value="Depp_CoAkinase"/>
</dbReference>
<dbReference type="HAMAP" id="MF_00376">
    <property type="entry name" value="Dephospho_CoA_kinase"/>
    <property type="match status" value="1"/>
</dbReference>
<dbReference type="EMBL" id="FNIB01000004">
    <property type="protein sequence ID" value="SDN23427.1"/>
    <property type="molecule type" value="Genomic_DNA"/>
</dbReference>
<keyword evidence="8" id="KW-1185">Reference proteome</keyword>
<dbReference type="GO" id="GO:0015937">
    <property type="term" value="P:coenzyme A biosynthetic process"/>
    <property type="evidence" value="ECO:0007669"/>
    <property type="project" value="UniProtKB-UniRule"/>
</dbReference>
<dbReference type="CDD" id="cd02022">
    <property type="entry name" value="DPCK"/>
    <property type="match status" value="1"/>
</dbReference>
<evidence type="ECO:0000313" key="8">
    <source>
        <dbReference type="Proteomes" id="UP000298252"/>
    </source>
</evidence>
<dbReference type="EC" id="2.7.1.24" evidence="3 4"/>